<keyword evidence="10" id="KW-1185">Reference proteome</keyword>
<dbReference type="Gene3D" id="3.20.20.70">
    <property type="entry name" value="Aldolase class I"/>
    <property type="match status" value="1"/>
</dbReference>
<dbReference type="PIRSF" id="PIRSF000138">
    <property type="entry name" value="Al-hdrx_acd_dh"/>
    <property type="match status" value="1"/>
</dbReference>
<feature type="binding site" evidence="7">
    <location>
        <position position="169"/>
    </location>
    <ligand>
        <name>glyoxylate</name>
        <dbReference type="ChEBI" id="CHEBI:36655"/>
    </ligand>
</feature>
<evidence type="ECO:0000313" key="10">
    <source>
        <dbReference type="Proteomes" id="UP000596427"/>
    </source>
</evidence>
<dbReference type="PANTHER" id="PTHR10578:SF107">
    <property type="entry name" value="2-HYDROXYACID OXIDASE 1"/>
    <property type="match status" value="1"/>
</dbReference>
<keyword evidence="2 7" id="KW-0285">Flavoprotein</keyword>
<dbReference type="KEGG" id="xdi:EZH22_12890"/>
<feature type="binding site" evidence="7">
    <location>
        <position position="160"/>
    </location>
    <ligand>
        <name>FMN</name>
        <dbReference type="ChEBI" id="CHEBI:58210"/>
    </ligand>
</feature>
<dbReference type="InterPro" id="IPR008259">
    <property type="entry name" value="FMN_hydac_DH_AS"/>
</dbReference>
<proteinExistence type="inferred from homology"/>
<feature type="active site" description="Proton acceptor" evidence="6">
    <location>
        <position position="246"/>
    </location>
</feature>
<dbReference type="InterPro" id="IPR000262">
    <property type="entry name" value="FMN-dep_DH"/>
</dbReference>
<feature type="binding site" evidence="7">
    <location>
        <position position="222"/>
    </location>
    <ligand>
        <name>FMN</name>
        <dbReference type="ChEBI" id="CHEBI:58210"/>
    </ligand>
</feature>
<organism evidence="9 10">
    <name type="scientific">Xanthobacter dioxanivorans</name>
    <dbReference type="NCBI Taxonomy" id="2528964"/>
    <lineage>
        <taxon>Bacteria</taxon>
        <taxon>Pseudomonadati</taxon>
        <taxon>Pseudomonadota</taxon>
        <taxon>Alphaproteobacteria</taxon>
        <taxon>Hyphomicrobiales</taxon>
        <taxon>Xanthobacteraceae</taxon>
        <taxon>Xanthobacter</taxon>
    </lineage>
</organism>
<evidence type="ECO:0000259" key="8">
    <source>
        <dbReference type="PROSITE" id="PS51349"/>
    </source>
</evidence>
<dbReference type="EMBL" id="CP063362">
    <property type="protein sequence ID" value="QRG09084.1"/>
    <property type="molecule type" value="Genomic_DNA"/>
</dbReference>
<feature type="binding site" evidence="7">
    <location>
        <begin position="81"/>
        <end position="83"/>
    </location>
    <ligand>
        <name>FMN</name>
        <dbReference type="ChEBI" id="CHEBI:58210"/>
    </ligand>
</feature>
<evidence type="ECO:0000256" key="3">
    <source>
        <dbReference type="ARBA" id="ARBA00022643"/>
    </source>
</evidence>
<feature type="binding site" evidence="7">
    <location>
        <position position="249"/>
    </location>
    <ligand>
        <name>glyoxylate</name>
        <dbReference type="ChEBI" id="CHEBI:36655"/>
    </ligand>
</feature>
<dbReference type="RefSeq" id="WP_203196002.1">
    <property type="nucleotide sequence ID" value="NZ_CP063362.1"/>
</dbReference>
<evidence type="ECO:0000256" key="4">
    <source>
        <dbReference type="ARBA" id="ARBA00023002"/>
    </source>
</evidence>
<gene>
    <name evidence="9" type="ORF">EZH22_12890</name>
</gene>
<dbReference type="SUPFAM" id="SSF51395">
    <property type="entry name" value="FMN-linked oxidoreductases"/>
    <property type="match status" value="1"/>
</dbReference>
<evidence type="ECO:0000256" key="5">
    <source>
        <dbReference type="ARBA" id="ARBA00024042"/>
    </source>
</evidence>
<reference evidence="9 10" key="1">
    <citation type="submission" date="2020-10" db="EMBL/GenBank/DDBJ databases">
        <title>Degradation of 1,4-Dioxane by Xanthobacter sp. YN2, via a Novel Group-2 Soluble Di-Iron Monooxygenase.</title>
        <authorList>
            <person name="Ma F."/>
            <person name="Wang Y."/>
            <person name="Yang J."/>
            <person name="Guo H."/>
            <person name="Su D."/>
            <person name="Yu L."/>
        </authorList>
    </citation>
    <scope>NUCLEOTIDE SEQUENCE [LARGE SCALE GENOMIC DNA]</scope>
    <source>
        <strain evidence="9 10">YN2</strain>
    </source>
</reference>
<dbReference type="GO" id="GO:0005886">
    <property type="term" value="C:plasma membrane"/>
    <property type="evidence" value="ECO:0007669"/>
    <property type="project" value="TreeGrafter"/>
</dbReference>
<dbReference type="GO" id="GO:0004459">
    <property type="term" value="F:L-lactate dehydrogenase (NAD+) activity"/>
    <property type="evidence" value="ECO:0007669"/>
    <property type="project" value="TreeGrafter"/>
</dbReference>
<evidence type="ECO:0000313" key="9">
    <source>
        <dbReference type="EMBL" id="QRG09084.1"/>
    </source>
</evidence>
<dbReference type="CDD" id="cd02809">
    <property type="entry name" value="alpha_hydroxyacid_oxid_FMN"/>
    <property type="match status" value="1"/>
</dbReference>
<evidence type="ECO:0000256" key="2">
    <source>
        <dbReference type="ARBA" id="ARBA00022630"/>
    </source>
</evidence>
<feature type="domain" description="FMN hydroxy acid dehydrogenase" evidence="8">
    <location>
        <begin position="2"/>
        <end position="351"/>
    </location>
</feature>
<evidence type="ECO:0000256" key="6">
    <source>
        <dbReference type="PIRSR" id="PIRSR000138-1"/>
    </source>
</evidence>
<comment type="similarity">
    <text evidence="5">Belongs to the FMN-dependent alpha-hydroxy acid dehydrogenase family.</text>
</comment>
<dbReference type="GO" id="GO:0010181">
    <property type="term" value="F:FMN binding"/>
    <property type="evidence" value="ECO:0007669"/>
    <property type="project" value="InterPro"/>
</dbReference>
<protein>
    <submittedName>
        <fullName evidence="9">Alpha-hydroxy-acid oxidizing protein</fullName>
    </submittedName>
</protein>
<sequence length="369" mass="38980">MDTSADIFTNDEIVTRARARLAPAVWDYLTGGAESERALCGNRLALDSLAFLPRVLRDVAERSTATSLFGRSMALPAFLAPIGSLSLFDKEGALASAAAARAAGVPCFISIMSQPALEEVARAEPDAVLILQIYVRGDRDWLRQVVGRAEAAGCAAICLTVDSAVYGRRERDLRNRFSSAAAVDRVNFDDRKSVQITTEQAALSWDDVAFLRSLTRLPLILKGILHPEDARLAAEHGADAVYLSNHGGRQLDHCVPALDQIEAARAAIGADKPVLVDGGFLRGTDIAKALALGATAAGLGKLQGLALAAGGRAGVETMLSLLKAELSNALALLGCRTVAQLDAALLRRTQPGLSSSVLSTFIGQRQPQT</sequence>
<comment type="cofactor">
    <cofactor evidence="1">
        <name>FMN</name>
        <dbReference type="ChEBI" id="CHEBI:58210"/>
    </cofactor>
</comment>
<keyword evidence="3 7" id="KW-0288">FMN</keyword>
<feature type="binding site" evidence="7">
    <location>
        <position position="134"/>
    </location>
    <ligand>
        <name>glyoxylate</name>
        <dbReference type="ChEBI" id="CHEBI:36655"/>
    </ligand>
</feature>
<dbReference type="PROSITE" id="PS00557">
    <property type="entry name" value="FMN_HYDROXY_ACID_DH_1"/>
    <property type="match status" value="1"/>
</dbReference>
<dbReference type="PANTHER" id="PTHR10578">
    <property type="entry name" value="S -2-HYDROXY-ACID OXIDASE-RELATED"/>
    <property type="match status" value="1"/>
</dbReference>
<evidence type="ECO:0000256" key="1">
    <source>
        <dbReference type="ARBA" id="ARBA00001917"/>
    </source>
</evidence>
<name>A0A974SLA1_9HYPH</name>
<feature type="binding site" evidence="7">
    <location>
        <position position="28"/>
    </location>
    <ligand>
        <name>glyoxylate</name>
        <dbReference type="ChEBI" id="CHEBI:36655"/>
    </ligand>
</feature>
<dbReference type="Proteomes" id="UP000596427">
    <property type="component" value="Chromosome"/>
</dbReference>
<feature type="binding site" evidence="7">
    <location>
        <position position="110"/>
    </location>
    <ligand>
        <name>FMN</name>
        <dbReference type="ChEBI" id="CHEBI:58210"/>
    </ligand>
</feature>
<keyword evidence="4" id="KW-0560">Oxidoreductase</keyword>
<accession>A0A974SLA1</accession>
<feature type="binding site" evidence="7">
    <location>
        <position position="244"/>
    </location>
    <ligand>
        <name>FMN</name>
        <dbReference type="ChEBI" id="CHEBI:58210"/>
    </ligand>
</feature>
<feature type="binding site" evidence="7">
    <location>
        <position position="132"/>
    </location>
    <ligand>
        <name>glyoxylate</name>
        <dbReference type="ChEBI" id="CHEBI:36655"/>
    </ligand>
</feature>
<feature type="binding site" evidence="7">
    <location>
        <position position="246"/>
    </location>
    <ligand>
        <name>glyoxylate</name>
        <dbReference type="ChEBI" id="CHEBI:36655"/>
    </ligand>
</feature>
<dbReference type="InterPro" id="IPR037396">
    <property type="entry name" value="FMN_HAD"/>
</dbReference>
<dbReference type="InterPro" id="IPR013785">
    <property type="entry name" value="Aldolase_TIM"/>
</dbReference>
<dbReference type="PROSITE" id="PS51349">
    <property type="entry name" value="FMN_HYDROXY_ACID_DH_2"/>
    <property type="match status" value="1"/>
</dbReference>
<dbReference type="Pfam" id="PF01070">
    <property type="entry name" value="FMN_dh"/>
    <property type="match status" value="1"/>
</dbReference>
<dbReference type="AlphaFoldDB" id="A0A974SLA1"/>
<evidence type="ECO:0000256" key="7">
    <source>
        <dbReference type="PIRSR" id="PIRSR000138-2"/>
    </source>
</evidence>
<dbReference type="InterPro" id="IPR012133">
    <property type="entry name" value="Alpha-hydoxy_acid_DH_FMN"/>
</dbReference>
<dbReference type="GO" id="GO:0009060">
    <property type="term" value="P:aerobic respiration"/>
    <property type="evidence" value="ECO:0007669"/>
    <property type="project" value="TreeGrafter"/>
</dbReference>